<reference evidence="2 3" key="1">
    <citation type="submission" date="2020-04" db="EMBL/GenBank/DDBJ databases">
        <authorList>
            <person name="Zhang R."/>
            <person name="Schippers A."/>
        </authorList>
    </citation>
    <scope>NUCLEOTIDE SEQUENCE [LARGE SCALE GENOMIC DNA]</scope>
    <source>
        <strain evidence="2 3">DSM 109850</strain>
    </source>
</reference>
<dbReference type="AlphaFoldDB" id="A0A7Y0Q410"/>
<name>A0A7Y0Q410_9FIRM</name>
<comment type="caution">
    <text evidence="2">The sequence shown here is derived from an EMBL/GenBank/DDBJ whole genome shotgun (WGS) entry which is preliminary data.</text>
</comment>
<proteinExistence type="predicted"/>
<evidence type="ECO:0000313" key="3">
    <source>
        <dbReference type="Proteomes" id="UP000533476"/>
    </source>
</evidence>
<protein>
    <recommendedName>
        <fullName evidence="4">Mobilization protein</fullName>
    </recommendedName>
</protein>
<dbReference type="Proteomes" id="UP000533476">
    <property type="component" value="Unassembled WGS sequence"/>
</dbReference>
<keyword evidence="1" id="KW-0175">Coiled coil</keyword>
<sequence>MARWSNEERLAALDEKVAQMTARRDQLARQAQRERRKQQERIWIHVGRGMAELGVDSEAKWEALRALVMDDPHWQQWMTQLEKAEERRVLSPDRDSAELEAQ</sequence>
<accession>A0A7Y0Q410</accession>
<organism evidence="2 3">
    <name type="scientific">Sulfobacillus harzensis</name>
    <dbReference type="NCBI Taxonomy" id="2729629"/>
    <lineage>
        <taxon>Bacteria</taxon>
        <taxon>Bacillati</taxon>
        <taxon>Bacillota</taxon>
        <taxon>Clostridia</taxon>
        <taxon>Eubacteriales</taxon>
        <taxon>Clostridiales Family XVII. Incertae Sedis</taxon>
        <taxon>Sulfobacillus</taxon>
    </lineage>
</organism>
<evidence type="ECO:0008006" key="4">
    <source>
        <dbReference type="Google" id="ProtNLM"/>
    </source>
</evidence>
<evidence type="ECO:0000313" key="2">
    <source>
        <dbReference type="EMBL" id="NMP24843.1"/>
    </source>
</evidence>
<keyword evidence="3" id="KW-1185">Reference proteome</keyword>
<gene>
    <name evidence="2" type="ORF">HIJ39_21270</name>
</gene>
<dbReference type="EMBL" id="JABBVZ010000160">
    <property type="protein sequence ID" value="NMP24843.1"/>
    <property type="molecule type" value="Genomic_DNA"/>
</dbReference>
<dbReference type="RefSeq" id="WP_169103049.1">
    <property type="nucleotide sequence ID" value="NZ_JABBVZ010000160.1"/>
</dbReference>
<evidence type="ECO:0000256" key="1">
    <source>
        <dbReference type="SAM" id="Coils"/>
    </source>
</evidence>
<feature type="coiled-coil region" evidence="1">
    <location>
        <begin position="10"/>
        <end position="37"/>
    </location>
</feature>